<dbReference type="Gramene" id="OMERI07G16600.1">
    <property type="protein sequence ID" value="OMERI07G16600.1"/>
    <property type="gene ID" value="OMERI07G16600"/>
</dbReference>
<sequence length="472" mass="49323">MKMMSMALIMRKTSVVVLHEEDLPSSATRRAPAPPPREVVRVRVRLTPAPKHVLSKKEEALVRCSSAAARRPMIKNCSGGSERSQESAPAASPTSPARLGSSTAQDALSAAIAVARSVMDKRREVSLRRDEARRELAKMVRTVEFNDPYISPMDPTKAGTSCPEPEPEGPVASHAQPLNPEGLSSTTAVARRGRRARSGGQGYGAGCSGAGGSGRVQRGRTTAAEPFEGVGAAADWRRAADSRRPACAAAGGGKPATGRGRGRGLAAAAASREVARPGVRVSGVAASRGAGRQAAAERRPAARRRLGRHRTGRRPASACAAAADCCLPPAGLRRGGDSASTRLGGCSRARARLGRLEAFPPSPSTVGHLGTSLNSGKPPVIQPSSPLGCGSIWGVGGTRSPGRTYGRGPSDLRVLSNHKKEHQEAVAGTASENRYHTKLTTGPCLQVFSLDACHPHPLPELTLRLQNLDLLF</sequence>
<evidence type="ECO:0000313" key="2">
    <source>
        <dbReference type="EnsemblPlants" id="OMERI07G16600.1"/>
    </source>
</evidence>
<feature type="region of interest" description="Disordered" evidence="1">
    <location>
        <begin position="284"/>
        <end position="314"/>
    </location>
</feature>
<reference evidence="2" key="2">
    <citation type="submission" date="2018-05" db="EMBL/GenBank/DDBJ databases">
        <title>OmerRS3 (Oryza meridionalis Reference Sequence Version 3).</title>
        <authorList>
            <person name="Zhang J."/>
            <person name="Kudrna D."/>
            <person name="Lee S."/>
            <person name="Talag J."/>
            <person name="Welchert J."/>
            <person name="Wing R.A."/>
        </authorList>
    </citation>
    <scope>NUCLEOTIDE SEQUENCE [LARGE SCALE GENOMIC DNA]</scope>
    <source>
        <strain evidence="2">cv. OR44</strain>
    </source>
</reference>
<feature type="region of interest" description="Disordered" evidence="1">
    <location>
        <begin position="245"/>
        <end position="265"/>
    </location>
</feature>
<accession>A0A0E0EDK5</accession>
<evidence type="ECO:0000256" key="1">
    <source>
        <dbReference type="SAM" id="MobiDB-lite"/>
    </source>
</evidence>
<feature type="compositionally biased region" description="Basic residues" evidence="1">
    <location>
        <begin position="301"/>
        <end position="313"/>
    </location>
</feature>
<dbReference type="HOGENOM" id="CLU_579224_0_0_1"/>
<organism evidence="2">
    <name type="scientific">Oryza meridionalis</name>
    <dbReference type="NCBI Taxonomy" id="40149"/>
    <lineage>
        <taxon>Eukaryota</taxon>
        <taxon>Viridiplantae</taxon>
        <taxon>Streptophyta</taxon>
        <taxon>Embryophyta</taxon>
        <taxon>Tracheophyta</taxon>
        <taxon>Spermatophyta</taxon>
        <taxon>Magnoliopsida</taxon>
        <taxon>Liliopsida</taxon>
        <taxon>Poales</taxon>
        <taxon>Poaceae</taxon>
        <taxon>BOP clade</taxon>
        <taxon>Oryzoideae</taxon>
        <taxon>Oryzeae</taxon>
        <taxon>Oryzinae</taxon>
        <taxon>Oryza</taxon>
    </lineage>
</organism>
<feature type="region of interest" description="Disordered" evidence="1">
    <location>
        <begin position="147"/>
        <end position="229"/>
    </location>
</feature>
<evidence type="ECO:0000313" key="3">
    <source>
        <dbReference type="Proteomes" id="UP000008021"/>
    </source>
</evidence>
<protein>
    <submittedName>
        <fullName evidence="2">Uncharacterized protein</fullName>
    </submittedName>
</protein>
<feature type="compositionally biased region" description="Low complexity" evidence="1">
    <location>
        <begin position="87"/>
        <end position="97"/>
    </location>
</feature>
<dbReference type="AlphaFoldDB" id="A0A0E0EDK5"/>
<dbReference type="Proteomes" id="UP000008021">
    <property type="component" value="Chromosome 7"/>
</dbReference>
<proteinExistence type="predicted"/>
<dbReference type="EnsemblPlants" id="OMERI07G16600.1">
    <property type="protein sequence ID" value="OMERI07G16600.1"/>
    <property type="gene ID" value="OMERI07G16600"/>
</dbReference>
<keyword evidence="3" id="KW-1185">Reference proteome</keyword>
<feature type="compositionally biased region" description="Gly residues" evidence="1">
    <location>
        <begin position="199"/>
        <end position="214"/>
    </location>
</feature>
<reference evidence="2" key="1">
    <citation type="submission" date="2015-04" db="UniProtKB">
        <authorList>
            <consortium name="EnsemblPlants"/>
        </authorList>
    </citation>
    <scope>IDENTIFICATION</scope>
</reference>
<feature type="compositionally biased region" description="Low complexity" evidence="1">
    <location>
        <begin position="284"/>
        <end position="294"/>
    </location>
</feature>
<feature type="region of interest" description="Disordered" evidence="1">
    <location>
        <begin position="73"/>
        <end position="103"/>
    </location>
</feature>
<name>A0A0E0EDK5_9ORYZ</name>